<evidence type="ECO:0000256" key="2">
    <source>
        <dbReference type="ARBA" id="ARBA00022692"/>
    </source>
</evidence>
<keyword evidence="8" id="KW-1185">Reference proteome</keyword>
<comment type="subcellular location">
    <subcellularLocation>
        <location evidence="1">Membrane</location>
        <topology evidence="1">Multi-pass membrane protein</topology>
    </subcellularLocation>
</comment>
<dbReference type="InterPro" id="IPR009908">
    <property type="entry name" value="Methylamine_util_MauE"/>
</dbReference>
<keyword evidence="3 5" id="KW-1133">Transmembrane helix</keyword>
<evidence type="ECO:0000256" key="4">
    <source>
        <dbReference type="ARBA" id="ARBA00023136"/>
    </source>
</evidence>
<dbReference type="GO" id="GO:0016020">
    <property type="term" value="C:membrane"/>
    <property type="evidence" value="ECO:0007669"/>
    <property type="project" value="UniProtKB-SubCell"/>
</dbReference>
<dbReference type="eggNOG" id="COG4270">
    <property type="taxonomic scope" value="Bacteria"/>
</dbReference>
<dbReference type="KEGG" id="cao:Celal_3087"/>
<feature type="transmembrane region" description="Helical" evidence="5">
    <location>
        <begin position="12"/>
        <end position="28"/>
    </location>
</feature>
<proteinExistence type="predicted"/>
<dbReference type="Pfam" id="PF07291">
    <property type="entry name" value="MauE"/>
    <property type="match status" value="1"/>
</dbReference>
<evidence type="ECO:0000259" key="6">
    <source>
        <dbReference type="Pfam" id="PF07291"/>
    </source>
</evidence>
<dbReference type="PANTHER" id="PTHR36974">
    <property type="entry name" value="MEMBRANE PROTEIN-RELATED"/>
    <property type="match status" value="1"/>
</dbReference>
<dbReference type="GO" id="GO:0030416">
    <property type="term" value="P:methylamine metabolic process"/>
    <property type="evidence" value="ECO:0007669"/>
    <property type="project" value="InterPro"/>
</dbReference>
<reference evidence="7 8" key="1">
    <citation type="journal article" date="2010" name="Stand. Genomic Sci.">
        <title>Complete genome sequence of Cellulophaga algicola type strain (IC166).</title>
        <authorList>
            <person name="Abt B."/>
            <person name="Lu M."/>
            <person name="Misra M."/>
            <person name="Han C."/>
            <person name="Nolan M."/>
            <person name="Lucas S."/>
            <person name="Hammon N."/>
            <person name="Deshpande S."/>
            <person name="Cheng J.F."/>
            <person name="Tapia R."/>
            <person name="Goodwin L."/>
            <person name="Pitluck S."/>
            <person name="Liolios K."/>
            <person name="Pagani I."/>
            <person name="Ivanova N."/>
            <person name="Mavromatis K."/>
            <person name="Ovchinikova G."/>
            <person name="Pati A."/>
            <person name="Chen A."/>
            <person name="Palaniappan K."/>
            <person name="Land M."/>
            <person name="Hauser L."/>
            <person name="Chang Y.J."/>
            <person name="Jeffries C.D."/>
            <person name="Detter J.C."/>
            <person name="Brambilla E."/>
            <person name="Rohde M."/>
            <person name="Tindall B.J."/>
            <person name="Goker M."/>
            <person name="Woyke T."/>
            <person name="Bristow J."/>
            <person name="Eisen J.A."/>
            <person name="Markowitz V."/>
            <person name="Hugenholtz P."/>
            <person name="Kyrpides N.C."/>
            <person name="Klenk H.P."/>
            <person name="Lapidus A."/>
        </authorList>
    </citation>
    <scope>NUCLEOTIDE SEQUENCE [LARGE SCALE GENOMIC DNA]</scope>
    <source>
        <strain evidence="8">DSM 14237 / IC166 / ACAM 630</strain>
    </source>
</reference>
<evidence type="ECO:0000313" key="8">
    <source>
        <dbReference type="Proteomes" id="UP000008634"/>
    </source>
</evidence>
<sequence>MQTTTLQNIFKVLLALFMIYAGYSHLTFNRIDFQAQVPDFVPISKDFVVVASGFVEIALGLALLLWTQRKTTIGWILALFFILVFPGNISQYLNQKDAFGALNSDSARLIRLLFQPVLIAWALWSTGAWQSWNTSKK</sequence>
<keyword evidence="4 5" id="KW-0472">Membrane</keyword>
<dbReference type="HOGENOM" id="CLU_128738_0_0_10"/>
<dbReference type="EMBL" id="CP002453">
    <property type="protein sequence ID" value="ADV50361.1"/>
    <property type="molecule type" value="Genomic_DNA"/>
</dbReference>
<evidence type="ECO:0000256" key="3">
    <source>
        <dbReference type="ARBA" id="ARBA00022989"/>
    </source>
</evidence>
<protein>
    <recommendedName>
        <fullName evidence="6">Methylamine utilisation protein MauE domain-containing protein</fullName>
    </recommendedName>
</protein>
<feature type="domain" description="Methylamine utilisation protein MauE" evidence="6">
    <location>
        <begin position="6"/>
        <end position="124"/>
    </location>
</feature>
<accession>E6X419</accession>
<dbReference type="Proteomes" id="UP000008634">
    <property type="component" value="Chromosome"/>
</dbReference>
<gene>
    <name evidence="7" type="ordered locus">Celal_3087</name>
</gene>
<dbReference type="STRING" id="688270.Celal_3087"/>
<evidence type="ECO:0000256" key="1">
    <source>
        <dbReference type="ARBA" id="ARBA00004141"/>
    </source>
</evidence>
<name>E6X419_CELAD</name>
<dbReference type="AlphaFoldDB" id="E6X419"/>
<dbReference type="OrthoDB" id="9788974at2"/>
<keyword evidence="2 5" id="KW-0812">Transmembrane</keyword>
<dbReference type="RefSeq" id="WP_013551824.1">
    <property type="nucleotide sequence ID" value="NC_014934.1"/>
</dbReference>
<evidence type="ECO:0000256" key="5">
    <source>
        <dbReference type="SAM" id="Phobius"/>
    </source>
</evidence>
<feature type="transmembrane region" description="Helical" evidence="5">
    <location>
        <begin position="113"/>
        <end position="132"/>
    </location>
</feature>
<feature type="transmembrane region" description="Helical" evidence="5">
    <location>
        <begin position="73"/>
        <end position="93"/>
    </location>
</feature>
<evidence type="ECO:0000313" key="7">
    <source>
        <dbReference type="EMBL" id="ADV50361.1"/>
    </source>
</evidence>
<feature type="transmembrane region" description="Helical" evidence="5">
    <location>
        <begin position="48"/>
        <end position="66"/>
    </location>
</feature>
<dbReference type="PANTHER" id="PTHR36974:SF1">
    <property type="entry name" value="DOXX FAMILY MEMBRANE PROTEIN"/>
    <property type="match status" value="1"/>
</dbReference>
<organism evidence="7 8">
    <name type="scientific">Cellulophaga algicola (strain DSM 14237 / IC166 / ACAM 630)</name>
    <dbReference type="NCBI Taxonomy" id="688270"/>
    <lineage>
        <taxon>Bacteria</taxon>
        <taxon>Pseudomonadati</taxon>
        <taxon>Bacteroidota</taxon>
        <taxon>Flavobacteriia</taxon>
        <taxon>Flavobacteriales</taxon>
        <taxon>Flavobacteriaceae</taxon>
        <taxon>Cellulophaga</taxon>
    </lineage>
</organism>